<comment type="caution">
    <text evidence="2">The sequence shown here is derived from an EMBL/GenBank/DDBJ whole genome shotgun (WGS) entry which is preliminary data.</text>
</comment>
<organism evidence="2 3">
    <name type="scientific">Orenia metallireducens</name>
    <dbReference type="NCBI Taxonomy" id="1413210"/>
    <lineage>
        <taxon>Bacteria</taxon>
        <taxon>Bacillati</taxon>
        <taxon>Bacillota</taxon>
        <taxon>Clostridia</taxon>
        <taxon>Halanaerobiales</taxon>
        <taxon>Halobacteroidaceae</taxon>
        <taxon>Orenia</taxon>
    </lineage>
</organism>
<dbReference type="OrthoDB" id="9929027at2"/>
<feature type="transmembrane region" description="Helical" evidence="1">
    <location>
        <begin position="7"/>
        <end position="27"/>
    </location>
</feature>
<keyword evidence="3" id="KW-1185">Reference proteome</keyword>
<feature type="transmembrane region" description="Helical" evidence="1">
    <location>
        <begin position="52"/>
        <end position="69"/>
    </location>
</feature>
<reference evidence="3" key="1">
    <citation type="submission" date="2016-07" db="EMBL/GenBank/DDBJ databases">
        <authorList>
            <person name="Florea S."/>
            <person name="Webb J.S."/>
            <person name="Jaromczyk J."/>
            <person name="Schardl C.L."/>
        </authorList>
    </citation>
    <scope>NUCLEOTIDE SEQUENCE [LARGE SCALE GENOMIC DNA]</scope>
    <source>
        <strain evidence="3">Z6</strain>
    </source>
</reference>
<keyword evidence="1" id="KW-0472">Membrane</keyword>
<dbReference type="RefSeq" id="WP_068717075.1">
    <property type="nucleotide sequence ID" value="NZ_LWDV01000008.1"/>
</dbReference>
<dbReference type="EMBL" id="LWDV01000008">
    <property type="protein sequence ID" value="OCL27317.1"/>
    <property type="molecule type" value="Genomic_DNA"/>
</dbReference>
<proteinExistence type="predicted"/>
<protein>
    <submittedName>
        <fullName evidence="2">Uncharacterized protein</fullName>
    </submittedName>
</protein>
<evidence type="ECO:0000313" key="3">
    <source>
        <dbReference type="Proteomes" id="UP000093514"/>
    </source>
</evidence>
<keyword evidence="1" id="KW-1133">Transmembrane helix</keyword>
<evidence type="ECO:0000313" key="2">
    <source>
        <dbReference type="EMBL" id="OCL27317.1"/>
    </source>
</evidence>
<keyword evidence="1" id="KW-0812">Transmembrane</keyword>
<sequence length="82" mass="9366">MRLLRIVLSIIIVTASFELDNIINVLLSNRMAMYQMSSTDTGYVAYQLYNNLHGYFMIIPIILVVLLMLPEIKALLKKIGGY</sequence>
<accession>A0A1C0AAK0</accession>
<dbReference type="Proteomes" id="UP000093514">
    <property type="component" value="Unassembled WGS sequence"/>
</dbReference>
<evidence type="ECO:0000256" key="1">
    <source>
        <dbReference type="SAM" id="Phobius"/>
    </source>
</evidence>
<gene>
    <name evidence="2" type="ORF">U472_07600</name>
</gene>
<reference evidence="2 3" key="2">
    <citation type="submission" date="2016-08" db="EMBL/GenBank/DDBJ databases">
        <title>Orenia metallireducens sp. nov. strain Z6, a Novel Metal-reducing Firmicute from the Deep Subsurface.</title>
        <authorList>
            <person name="Maxim B.I."/>
            <person name="Kenneth K."/>
            <person name="Flynn T.M."/>
            <person name="Oloughlin E.J."/>
            <person name="Locke R.A."/>
            <person name="Weber J.R."/>
            <person name="Egan S.M."/>
            <person name="Mackie R.I."/>
            <person name="Cann I.K."/>
        </authorList>
    </citation>
    <scope>NUCLEOTIDE SEQUENCE [LARGE SCALE GENOMIC DNA]</scope>
    <source>
        <strain evidence="2 3">Z6</strain>
    </source>
</reference>
<name>A0A1C0AAK0_9FIRM</name>
<dbReference type="AlphaFoldDB" id="A0A1C0AAK0"/>